<evidence type="ECO:0000313" key="4">
    <source>
        <dbReference type="Proteomes" id="UP000010824"/>
    </source>
</evidence>
<feature type="transmembrane region" description="Helical" evidence="1">
    <location>
        <begin position="84"/>
        <end position="109"/>
    </location>
</feature>
<feature type="transmembrane region" description="Helical" evidence="1">
    <location>
        <begin position="155"/>
        <end position="179"/>
    </location>
</feature>
<keyword evidence="1" id="KW-0472">Membrane</keyword>
<evidence type="ECO:0000256" key="1">
    <source>
        <dbReference type="SAM" id="Phobius"/>
    </source>
</evidence>
<dbReference type="OrthoDB" id="28575at2157"/>
<evidence type="ECO:0000313" key="3">
    <source>
        <dbReference type="EMBL" id="AGB02876.1"/>
    </source>
</evidence>
<feature type="transmembrane region" description="Helical" evidence="1">
    <location>
        <begin position="12"/>
        <end position="31"/>
    </location>
</feature>
<dbReference type="PANTHER" id="PTHR35797:SF1">
    <property type="entry name" value="PROTEASE"/>
    <property type="match status" value="1"/>
</dbReference>
<keyword evidence="3" id="KW-0378">Hydrolase</keyword>
<dbReference type="AlphaFoldDB" id="L0HGF9"/>
<proteinExistence type="predicted"/>
<dbReference type="GeneID" id="14308244"/>
<name>L0HGF9_METFS</name>
<evidence type="ECO:0000259" key="2">
    <source>
        <dbReference type="Pfam" id="PF02517"/>
    </source>
</evidence>
<feature type="transmembrane region" description="Helical" evidence="1">
    <location>
        <begin position="43"/>
        <end position="63"/>
    </location>
</feature>
<dbReference type="STRING" id="593750.Metfor_1855"/>
<dbReference type="HOGENOM" id="CLU_064706_2_0_2"/>
<protein>
    <submittedName>
        <fullName evidence="3">CAAX amino terminal protease family</fullName>
    </submittedName>
</protein>
<dbReference type="eggNOG" id="arCOG02768">
    <property type="taxonomic scope" value="Archaea"/>
</dbReference>
<keyword evidence="1" id="KW-0812">Transmembrane</keyword>
<organism evidence="3 4">
    <name type="scientific">Methanoregula formicica (strain DSM 22288 / NBRC 105244 / SMSP)</name>
    <dbReference type="NCBI Taxonomy" id="593750"/>
    <lineage>
        <taxon>Archaea</taxon>
        <taxon>Methanobacteriati</taxon>
        <taxon>Methanobacteriota</taxon>
        <taxon>Stenosarchaea group</taxon>
        <taxon>Methanomicrobia</taxon>
        <taxon>Methanomicrobiales</taxon>
        <taxon>Methanoregulaceae</taxon>
        <taxon>Methanoregula</taxon>
    </lineage>
</organism>
<keyword evidence="3" id="KW-0645">Protease</keyword>
<dbReference type="PANTHER" id="PTHR35797">
    <property type="entry name" value="PROTEASE-RELATED"/>
    <property type="match status" value="1"/>
</dbReference>
<dbReference type="GO" id="GO:0004175">
    <property type="term" value="F:endopeptidase activity"/>
    <property type="evidence" value="ECO:0007669"/>
    <property type="project" value="UniProtKB-ARBA"/>
</dbReference>
<dbReference type="RefSeq" id="WP_015285839.1">
    <property type="nucleotide sequence ID" value="NC_019943.1"/>
</dbReference>
<dbReference type="Proteomes" id="UP000010824">
    <property type="component" value="Chromosome"/>
</dbReference>
<keyword evidence="1" id="KW-1133">Transmembrane helix</keyword>
<reference evidence="3 4" key="2">
    <citation type="journal article" date="2014" name="Genome Announc.">
        <title>Complete Genome Sequence of Methanoregula formicica SMSPT, a Mesophilic Hydrogenotrophic Methanogen Isolated from a Methanogenic Upflow Anaerobic Sludge Blanket Reactor.</title>
        <authorList>
            <person name="Yamamoto K."/>
            <person name="Tamaki H."/>
            <person name="Cadillo-Quiroz H."/>
            <person name="Imachi H."/>
            <person name="Kyrpides N."/>
            <person name="Woyke T."/>
            <person name="Goodwin L."/>
            <person name="Zinder S.H."/>
            <person name="Kamagata Y."/>
            <person name="Liu W.T."/>
        </authorList>
    </citation>
    <scope>NUCLEOTIDE SEQUENCE [LARGE SCALE GENOMIC DNA]</scope>
    <source>
        <strain evidence="4">DSM 22288 / NBRC 105244 / SMSP</strain>
    </source>
</reference>
<feature type="domain" description="CAAX prenyl protease 2/Lysostaphin resistance protein A-like" evidence="2">
    <location>
        <begin position="124"/>
        <end position="230"/>
    </location>
</feature>
<feature type="transmembrane region" description="Helical" evidence="1">
    <location>
        <begin position="191"/>
        <end position="211"/>
    </location>
</feature>
<dbReference type="GO" id="GO:0006508">
    <property type="term" value="P:proteolysis"/>
    <property type="evidence" value="ECO:0007669"/>
    <property type="project" value="UniProtKB-KW"/>
</dbReference>
<dbReference type="KEGG" id="mfo:Metfor_1855"/>
<dbReference type="InterPro" id="IPR003675">
    <property type="entry name" value="Rce1/LyrA-like_dom"/>
</dbReference>
<dbReference type="EMBL" id="CP003167">
    <property type="protein sequence ID" value="AGB02876.1"/>
    <property type="molecule type" value="Genomic_DNA"/>
</dbReference>
<sequence precursor="true">MTGTPHKYHPALFFLIAYAATWACWFAAAYFSNHGGSGELLGLLMVAGLCGPLVAALIMFWRAKSPELWRDYKDRLFSLRRIDIRTLPIILFLVPAVICVAIGISLLFGKSPDQFTIRLGAVFLTVQGLVGLFLAPAFEEAGWRGYGMDSLRSRYTLFIATLWFALLWAIWHIPLFFLAGFYHNSLLSSGLYTANFFIAVLAMAFIVNGLFYRNNRSIVACFLFHLSANVALSYIPAEQFTKCIVTVLLLAVAAVIVVADRDRFFHEPWAGPV</sequence>
<dbReference type="InParanoid" id="L0HGF9"/>
<accession>L0HGF9</accession>
<feature type="transmembrane region" description="Helical" evidence="1">
    <location>
        <begin position="243"/>
        <end position="259"/>
    </location>
</feature>
<dbReference type="GO" id="GO:0080120">
    <property type="term" value="P:CAAX-box protein maturation"/>
    <property type="evidence" value="ECO:0007669"/>
    <property type="project" value="UniProtKB-ARBA"/>
</dbReference>
<dbReference type="InterPro" id="IPR042150">
    <property type="entry name" value="MmRce1-like"/>
</dbReference>
<keyword evidence="4" id="KW-1185">Reference proteome</keyword>
<feature type="transmembrane region" description="Helical" evidence="1">
    <location>
        <begin position="115"/>
        <end position="135"/>
    </location>
</feature>
<dbReference type="Pfam" id="PF02517">
    <property type="entry name" value="Rce1-like"/>
    <property type="match status" value="1"/>
</dbReference>
<gene>
    <name evidence="3" type="ordered locus">Metfor_1855</name>
</gene>
<reference evidence="4" key="1">
    <citation type="submission" date="2011-12" db="EMBL/GenBank/DDBJ databases">
        <title>Complete sequence of Methanoregula formicicum SMSP.</title>
        <authorList>
            <person name="Lucas S."/>
            <person name="Han J."/>
            <person name="Lapidus A."/>
            <person name="Cheng J.-F."/>
            <person name="Goodwin L."/>
            <person name="Pitluck S."/>
            <person name="Peters L."/>
            <person name="Ovchinnikova G."/>
            <person name="Teshima H."/>
            <person name="Detter J.C."/>
            <person name="Han C."/>
            <person name="Tapia R."/>
            <person name="Land M."/>
            <person name="Hauser L."/>
            <person name="Kyrpides N."/>
            <person name="Ivanova N."/>
            <person name="Pagani I."/>
            <person name="Imachi H."/>
            <person name="Tamaki H."/>
            <person name="Sekiguchi Y."/>
            <person name="Kamagata Y."/>
            <person name="Cadillo-Quiroz H."/>
            <person name="Zinder S."/>
            <person name="Liu W.-T."/>
            <person name="Woyke T."/>
        </authorList>
    </citation>
    <scope>NUCLEOTIDE SEQUENCE [LARGE SCALE GENOMIC DNA]</scope>
    <source>
        <strain evidence="4">DSM 22288 / NBRC 105244 / SMSP</strain>
    </source>
</reference>